<feature type="region of interest" description="Disordered" evidence="1">
    <location>
        <begin position="1"/>
        <end position="64"/>
    </location>
</feature>
<dbReference type="EMBL" id="JAUEPN010000014">
    <property type="protein sequence ID" value="KAK3290270.1"/>
    <property type="molecule type" value="Genomic_DNA"/>
</dbReference>
<dbReference type="GeneID" id="87837997"/>
<dbReference type="PANTHER" id="PTHR38788">
    <property type="entry name" value="CLR5 DOMAIN-CONTAINING PROTEIN"/>
    <property type="match status" value="1"/>
</dbReference>
<feature type="compositionally biased region" description="Polar residues" evidence="1">
    <location>
        <begin position="25"/>
        <end position="36"/>
    </location>
</feature>
<protein>
    <submittedName>
        <fullName evidence="3">Clr5 domain-containing protein</fullName>
    </submittedName>
</protein>
<gene>
    <name evidence="3" type="ORF">B0H64DRAFT_332477</name>
</gene>
<dbReference type="InterPro" id="IPR025676">
    <property type="entry name" value="Clr5_dom"/>
</dbReference>
<feature type="non-terminal residue" evidence="3">
    <location>
        <position position="301"/>
    </location>
</feature>
<evidence type="ECO:0000313" key="4">
    <source>
        <dbReference type="Proteomes" id="UP001278766"/>
    </source>
</evidence>
<evidence type="ECO:0000259" key="2">
    <source>
        <dbReference type="Pfam" id="PF14420"/>
    </source>
</evidence>
<sequence>MALQSEASAAASSPTLKELVESLRAQASRTPDTSHVQPDHSQDAVSAVERPSERPMVPTSRTDWESKKKTIQELYMDQNMVLNDVIDIMITKYRFKATARMYKGQFAKWKWTKYNKSGKPGSIKTTRSRVVKRKTTTARKPAARADGMWELMPTQAQHLVSLSQHAHLQYLTDEDCRVETTLSAYAALISHWSELETPWRTDSDQKPNFSELFQPRGYSILQHVRSAYDFFQAGQPQQGGDMLRRAFLGIESAVENGIDMEALWDCCLAVPHLVLVTGWTDMLAIFARYLHQYTTIKLQSH</sequence>
<evidence type="ECO:0000256" key="1">
    <source>
        <dbReference type="SAM" id="MobiDB-lite"/>
    </source>
</evidence>
<keyword evidence="4" id="KW-1185">Reference proteome</keyword>
<feature type="compositionally biased region" description="Low complexity" evidence="1">
    <location>
        <begin position="1"/>
        <end position="13"/>
    </location>
</feature>
<dbReference type="AlphaFoldDB" id="A0AAE0LMF9"/>
<dbReference type="Proteomes" id="UP001278766">
    <property type="component" value="Unassembled WGS sequence"/>
</dbReference>
<name>A0AAE0LMF9_9PEZI</name>
<dbReference type="PANTHER" id="PTHR38788:SF3">
    <property type="entry name" value="CLR5 DOMAIN-CONTAINING PROTEIN"/>
    <property type="match status" value="1"/>
</dbReference>
<dbReference type="RefSeq" id="XP_062653784.1">
    <property type="nucleotide sequence ID" value="XM_062801049.1"/>
</dbReference>
<proteinExistence type="predicted"/>
<evidence type="ECO:0000313" key="3">
    <source>
        <dbReference type="EMBL" id="KAK3290270.1"/>
    </source>
</evidence>
<organism evidence="3 4">
    <name type="scientific">Chaetomium fimeti</name>
    <dbReference type="NCBI Taxonomy" id="1854472"/>
    <lineage>
        <taxon>Eukaryota</taxon>
        <taxon>Fungi</taxon>
        <taxon>Dikarya</taxon>
        <taxon>Ascomycota</taxon>
        <taxon>Pezizomycotina</taxon>
        <taxon>Sordariomycetes</taxon>
        <taxon>Sordariomycetidae</taxon>
        <taxon>Sordariales</taxon>
        <taxon>Chaetomiaceae</taxon>
        <taxon>Chaetomium</taxon>
    </lineage>
</organism>
<accession>A0AAE0LMF9</accession>
<comment type="caution">
    <text evidence="3">The sequence shown here is derived from an EMBL/GenBank/DDBJ whole genome shotgun (WGS) entry which is preliminary data.</text>
</comment>
<feature type="domain" description="Clr5" evidence="2">
    <location>
        <begin position="61"/>
        <end position="113"/>
    </location>
</feature>
<dbReference type="Pfam" id="PF14420">
    <property type="entry name" value="Clr5"/>
    <property type="match status" value="1"/>
</dbReference>
<reference evidence="3" key="1">
    <citation type="journal article" date="2023" name="Mol. Phylogenet. Evol.">
        <title>Genome-scale phylogeny and comparative genomics of the fungal order Sordariales.</title>
        <authorList>
            <person name="Hensen N."/>
            <person name="Bonometti L."/>
            <person name="Westerberg I."/>
            <person name="Brannstrom I.O."/>
            <person name="Guillou S."/>
            <person name="Cros-Aarteil S."/>
            <person name="Calhoun S."/>
            <person name="Haridas S."/>
            <person name="Kuo A."/>
            <person name="Mondo S."/>
            <person name="Pangilinan J."/>
            <person name="Riley R."/>
            <person name="LaButti K."/>
            <person name="Andreopoulos B."/>
            <person name="Lipzen A."/>
            <person name="Chen C."/>
            <person name="Yan M."/>
            <person name="Daum C."/>
            <person name="Ng V."/>
            <person name="Clum A."/>
            <person name="Steindorff A."/>
            <person name="Ohm R.A."/>
            <person name="Martin F."/>
            <person name="Silar P."/>
            <person name="Natvig D.O."/>
            <person name="Lalanne C."/>
            <person name="Gautier V."/>
            <person name="Ament-Velasquez S.L."/>
            <person name="Kruys A."/>
            <person name="Hutchinson M.I."/>
            <person name="Powell A.J."/>
            <person name="Barry K."/>
            <person name="Miller A.N."/>
            <person name="Grigoriev I.V."/>
            <person name="Debuchy R."/>
            <person name="Gladieux P."/>
            <person name="Hiltunen Thoren M."/>
            <person name="Johannesson H."/>
        </authorList>
    </citation>
    <scope>NUCLEOTIDE SEQUENCE</scope>
    <source>
        <strain evidence="3">CBS 168.71</strain>
    </source>
</reference>
<reference evidence="3" key="2">
    <citation type="submission" date="2023-06" db="EMBL/GenBank/DDBJ databases">
        <authorList>
            <consortium name="Lawrence Berkeley National Laboratory"/>
            <person name="Haridas S."/>
            <person name="Hensen N."/>
            <person name="Bonometti L."/>
            <person name="Westerberg I."/>
            <person name="Brannstrom I.O."/>
            <person name="Guillou S."/>
            <person name="Cros-Aarteil S."/>
            <person name="Calhoun S."/>
            <person name="Kuo A."/>
            <person name="Mondo S."/>
            <person name="Pangilinan J."/>
            <person name="Riley R."/>
            <person name="Labutti K."/>
            <person name="Andreopoulos B."/>
            <person name="Lipzen A."/>
            <person name="Chen C."/>
            <person name="Yanf M."/>
            <person name="Daum C."/>
            <person name="Ng V."/>
            <person name="Clum A."/>
            <person name="Steindorff A."/>
            <person name="Ohm R."/>
            <person name="Martin F."/>
            <person name="Silar P."/>
            <person name="Natvig D."/>
            <person name="Lalanne C."/>
            <person name="Gautier V."/>
            <person name="Ament-Velasquez S.L."/>
            <person name="Kruys A."/>
            <person name="Hutchinson M.I."/>
            <person name="Powell A.J."/>
            <person name="Barry K."/>
            <person name="Miller A.N."/>
            <person name="Grigoriev I.V."/>
            <person name="Debuchy R."/>
            <person name="Gladieux P."/>
            <person name="Thoren M.H."/>
            <person name="Johannesson H."/>
        </authorList>
    </citation>
    <scope>NUCLEOTIDE SEQUENCE</scope>
    <source>
        <strain evidence="3">CBS 168.71</strain>
    </source>
</reference>